<reference evidence="3" key="1">
    <citation type="journal article" date="2011" name="Nature">
        <title>Genome sequence and analysis of the tuber crop potato.</title>
        <authorList>
            <consortium name="The Potato Genome Sequencing Consortium"/>
        </authorList>
    </citation>
    <scope>NUCLEOTIDE SEQUENCE [LARGE SCALE GENOMIC DNA]</scope>
    <source>
        <strain evidence="3">cv. DM1-3 516 R44</strain>
    </source>
</reference>
<evidence type="ECO:0000313" key="2">
    <source>
        <dbReference type="EnsemblPlants" id="PGSC0003DMT400085243"/>
    </source>
</evidence>
<dbReference type="AlphaFoldDB" id="M1D926"/>
<proteinExistence type="predicted"/>
<sequence>MHVEGGVGVVRPYGDDDIASSQFLLSSRAAAPISHLRFFSAGNHSRLVSARTTGEPLSPFASSPFSSSPLSSAAVSLYLSLLSRKPAGKAKQRTTAANESQLRLQQMMLRPANRRGLRRTASSSRRPRTTKISSADEDSSSRQ</sequence>
<feature type="region of interest" description="Disordered" evidence="1">
    <location>
        <begin position="108"/>
        <end position="143"/>
    </location>
</feature>
<evidence type="ECO:0000256" key="1">
    <source>
        <dbReference type="SAM" id="MobiDB-lite"/>
    </source>
</evidence>
<evidence type="ECO:0000313" key="3">
    <source>
        <dbReference type="Proteomes" id="UP000011115"/>
    </source>
</evidence>
<dbReference type="Gramene" id="PGSC0003DMT400085243">
    <property type="protein sequence ID" value="PGSC0003DMT400085243"/>
    <property type="gene ID" value="PGSC0003DMG400034814"/>
</dbReference>
<dbReference type="PaxDb" id="4113-PGSC0003DMT400085243"/>
<protein>
    <submittedName>
        <fullName evidence="2">Uncharacterized protein</fullName>
    </submittedName>
</protein>
<name>M1D926_SOLTU</name>
<accession>M1D926</accession>
<dbReference type="InParanoid" id="M1D926"/>
<dbReference type="Proteomes" id="UP000011115">
    <property type="component" value="Unassembled WGS sequence"/>
</dbReference>
<dbReference type="EnsemblPlants" id="PGSC0003DMT400085243">
    <property type="protein sequence ID" value="PGSC0003DMT400085243"/>
    <property type="gene ID" value="PGSC0003DMG400034814"/>
</dbReference>
<organism evidence="2 3">
    <name type="scientific">Solanum tuberosum</name>
    <name type="common">Potato</name>
    <dbReference type="NCBI Taxonomy" id="4113"/>
    <lineage>
        <taxon>Eukaryota</taxon>
        <taxon>Viridiplantae</taxon>
        <taxon>Streptophyta</taxon>
        <taxon>Embryophyta</taxon>
        <taxon>Tracheophyta</taxon>
        <taxon>Spermatophyta</taxon>
        <taxon>Magnoliopsida</taxon>
        <taxon>eudicotyledons</taxon>
        <taxon>Gunneridae</taxon>
        <taxon>Pentapetalae</taxon>
        <taxon>asterids</taxon>
        <taxon>lamiids</taxon>
        <taxon>Solanales</taxon>
        <taxon>Solanaceae</taxon>
        <taxon>Solanoideae</taxon>
        <taxon>Solaneae</taxon>
        <taxon>Solanum</taxon>
    </lineage>
</organism>
<dbReference type="HOGENOM" id="CLU_1809604_0_0_1"/>
<keyword evidence="3" id="KW-1185">Reference proteome</keyword>
<reference evidence="2" key="2">
    <citation type="submission" date="2015-06" db="UniProtKB">
        <authorList>
            <consortium name="EnsemblPlants"/>
        </authorList>
    </citation>
    <scope>IDENTIFICATION</scope>
    <source>
        <strain evidence="2">DM1-3 516 R44</strain>
    </source>
</reference>